<gene>
    <name evidence="3" type="ORF">WG929_02265</name>
</gene>
<organism evidence="3 4">
    <name type="scientific">Oceanobacter antarcticus</name>
    <dbReference type="NCBI Taxonomy" id="3133425"/>
    <lineage>
        <taxon>Bacteria</taxon>
        <taxon>Pseudomonadati</taxon>
        <taxon>Pseudomonadota</taxon>
        <taxon>Gammaproteobacteria</taxon>
        <taxon>Oceanospirillales</taxon>
        <taxon>Oceanospirillaceae</taxon>
        <taxon>Oceanobacter</taxon>
    </lineage>
</organism>
<feature type="domain" description="J" evidence="2">
    <location>
        <begin position="152"/>
        <end position="202"/>
    </location>
</feature>
<proteinExistence type="predicted"/>
<name>A0ABW8NE66_9GAMM</name>
<evidence type="ECO:0000313" key="3">
    <source>
        <dbReference type="EMBL" id="MFK4751222.1"/>
    </source>
</evidence>
<accession>A0ABW8NE66</accession>
<dbReference type="Proteomes" id="UP001620597">
    <property type="component" value="Unassembled WGS sequence"/>
</dbReference>
<evidence type="ECO:0000313" key="4">
    <source>
        <dbReference type="Proteomes" id="UP001620597"/>
    </source>
</evidence>
<dbReference type="InterPro" id="IPR001623">
    <property type="entry name" value="DnaJ_domain"/>
</dbReference>
<dbReference type="SUPFAM" id="SSF46565">
    <property type="entry name" value="Chaperone J-domain"/>
    <property type="match status" value="1"/>
</dbReference>
<dbReference type="EMBL" id="JBBKTX010000002">
    <property type="protein sequence ID" value="MFK4751222.1"/>
    <property type="molecule type" value="Genomic_DNA"/>
</dbReference>
<comment type="caution">
    <text evidence="3">The sequence shown here is derived from an EMBL/GenBank/DDBJ whole genome shotgun (WGS) entry which is preliminary data.</text>
</comment>
<sequence length="202" mass="23681">MLNLKREQINPPDESLDTLQQLLSSQLQDGQCHTEYQLIQWLKQPVPGVFQHDALSDSLTLFRCHFLVMHCLYRLRLEWLAQQAGWLSIEPLGVQLLPWDTRQASDNQQVCEADSLARYYLDLTHLSTDRETVDKLLRGIWQQTLTPDQRRNDLRLLELEEGANEADIRRQYRRLAMRHHPDRGGNVSHFQALLAAYQRLTL</sequence>
<dbReference type="Pfam" id="PF00226">
    <property type="entry name" value="DnaJ"/>
    <property type="match status" value="1"/>
</dbReference>
<evidence type="ECO:0000256" key="1">
    <source>
        <dbReference type="ARBA" id="ARBA00023186"/>
    </source>
</evidence>
<dbReference type="RefSeq" id="WP_416204724.1">
    <property type="nucleotide sequence ID" value="NZ_JBBKTX010000002.1"/>
</dbReference>
<keyword evidence="4" id="KW-1185">Reference proteome</keyword>
<dbReference type="Pfam" id="PF12339">
    <property type="entry name" value="DNAJ_related"/>
    <property type="match status" value="1"/>
</dbReference>
<dbReference type="InterPro" id="IPR021059">
    <property type="entry name" value="DnaJ-related_N"/>
</dbReference>
<dbReference type="PROSITE" id="PS50076">
    <property type="entry name" value="DNAJ_2"/>
    <property type="match status" value="1"/>
</dbReference>
<protein>
    <submittedName>
        <fullName evidence="3">DNA-J related domain-containing protein</fullName>
    </submittedName>
</protein>
<dbReference type="InterPro" id="IPR036869">
    <property type="entry name" value="J_dom_sf"/>
</dbReference>
<dbReference type="Gene3D" id="1.10.287.110">
    <property type="entry name" value="DnaJ domain"/>
    <property type="match status" value="1"/>
</dbReference>
<keyword evidence="1" id="KW-0143">Chaperone</keyword>
<dbReference type="SMART" id="SM00271">
    <property type="entry name" value="DnaJ"/>
    <property type="match status" value="1"/>
</dbReference>
<reference evidence="3 4" key="1">
    <citation type="submission" date="2024-03" db="EMBL/GenBank/DDBJ databases">
        <title>High-quality draft genome sequence of Oceanobacter sp. wDCs-4.</title>
        <authorList>
            <person name="Dong C."/>
        </authorList>
    </citation>
    <scope>NUCLEOTIDE SEQUENCE [LARGE SCALE GENOMIC DNA]</scope>
    <source>
        <strain evidence="4">wDCs-4</strain>
    </source>
</reference>
<dbReference type="CDD" id="cd06257">
    <property type="entry name" value="DnaJ"/>
    <property type="match status" value="1"/>
</dbReference>
<evidence type="ECO:0000259" key="2">
    <source>
        <dbReference type="PROSITE" id="PS50076"/>
    </source>
</evidence>